<dbReference type="GO" id="GO:0006307">
    <property type="term" value="P:DNA alkylation repair"/>
    <property type="evidence" value="ECO:0007669"/>
    <property type="project" value="TreeGrafter"/>
</dbReference>
<protein>
    <recommendedName>
        <fullName evidence="2">DNA-3-methyladenine glycosylase II</fullName>
        <ecNumber evidence="2">3.2.2.21</ecNumber>
    </recommendedName>
</protein>
<dbReference type="EC" id="3.2.2.21" evidence="2"/>
<evidence type="ECO:0000256" key="3">
    <source>
        <dbReference type="ARBA" id="ARBA00022763"/>
    </source>
</evidence>
<organism evidence="7 8">
    <name type="scientific">Nonomuraea muscovyensis</name>
    <dbReference type="NCBI Taxonomy" id="1124761"/>
    <lineage>
        <taxon>Bacteria</taxon>
        <taxon>Bacillati</taxon>
        <taxon>Actinomycetota</taxon>
        <taxon>Actinomycetes</taxon>
        <taxon>Streptosporangiales</taxon>
        <taxon>Streptosporangiaceae</taxon>
        <taxon>Nonomuraea</taxon>
    </lineage>
</organism>
<keyword evidence="3" id="KW-0227">DNA damage</keyword>
<dbReference type="GO" id="GO:0006285">
    <property type="term" value="P:base-excision repair, AP site formation"/>
    <property type="evidence" value="ECO:0007669"/>
    <property type="project" value="TreeGrafter"/>
</dbReference>
<keyword evidence="7" id="KW-0378">Hydrolase</keyword>
<dbReference type="GO" id="GO:0032993">
    <property type="term" value="C:protein-DNA complex"/>
    <property type="evidence" value="ECO:0007669"/>
    <property type="project" value="TreeGrafter"/>
</dbReference>
<dbReference type="Gene3D" id="1.10.1670.40">
    <property type="match status" value="1"/>
</dbReference>
<name>A0A7X0EZ51_9ACTN</name>
<evidence type="ECO:0000256" key="1">
    <source>
        <dbReference type="ARBA" id="ARBA00000086"/>
    </source>
</evidence>
<dbReference type="SUPFAM" id="SSF48150">
    <property type="entry name" value="DNA-glycosylase"/>
    <property type="match status" value="1"/>
</dbReference>
<accession>A0A7X0EZ51</accession>
<keyword evidence="8" id="KW-1185">Reference proteome</keyword>
<sequence length="324" mass="34295">MTTHGFTITARGPFDFAASLRFVQDWPATSALPSDGRALRFAFCPESDWLPIGVTVTAAPGGVAVATTRPVGPGIRGEVARVLSLDVDGTGFAALGEADPVLGDLQRRSPGLRPACFWSPWEAACWAVIVQRSSMLVAARLKQRIAERYGAQVEVDGREYAAFPPPVTLLEAGGLGLPAQKEEWLRGLARAALDGVLTAEHLRALAPEEALAELRALPGVGPFSAGLILIRGAGAPDAFPGDEPRLFAILREVYGLPQDTPPAAYRRLAEAWRPYRSWASFLFRAASYGVVDDEATPAKSVPGGATPARAGRAAGRARPVGPVR</sequence>
<evidence type="ECO:0000259" key="6">
    <source>
        <dbReference type="SMART" id="SM00478"/>
    </source>
</evidence>
<dbReference type="CDD" id="cd00056">
    <property type="entry name" value="ENDO3c"/>
    <property type="match status" value="1"/>
</dbReference>
<dbReference type="GO" id="GO:0005737">
    <property type="term" value="C:cytoplasm"/>
    <property type="evidence" value="ECO:0007669"/>
    <property type="project" value="TreeGrafter"/>
</dbReference>
<dbReference type="Gene3D" id="1.10.340.30">
    <property type="entry name" value="Hypothetical protein, domain 2"/>
    <property type="match status" value="1"/>
</dbReference>
<dbReference type="PANTHER" id="PTHR43003:SF13">
    <property type="entry name" value="DNA-3-METHYLADENINE GLYCOSYLASE 2"/>
    <property type="match status" value="1"/>
</dbReference>
<gene>
    <name evidence="7" type="ORF">FHU36_006377</name>
</gene>
<dbReference type="AlphaFoldDB" id="A0A7X0EZ51"/>
<evidence type="ECO:0000313" key="7">
    <source>
        <dbReference type="EMBL" id="MBB6349832.1"/>
    </source>
</evidence>
<comment type="caution">
    <text evidence="7">The sequence shown here is derived from an EMBL/GenBank/DDBJ whole genome shotgun (WGS) entry which is preliminary data.</text>
</comment>
<dbReference type="GO" id="GO:0032131">
    <property type="term" value="F:alkylated DNA binding"/>
    <property type="evidence" value="ECO:0007669"/>
    <property type="project" value="TreeGrafter"/>
</dbReference>
<feature type="domain" description="HhH-GPD" evidence="6">
    <location>
        <begin position="129"/>
        <end position="288"/>
    </location>
</feature>
<dbReference type="InterPro" id="IPR003265">
    <property type="entry name" value="HhH-GPD_domain"/>
</dbReference>
<proteinExistence type="predicted"/>
<keyword evidence="7" id="KW-0326">Glycosidase</keyword>
<keyword evidence="4" id="KW-0234">DNA repair</keyword>
<dbReference type="Proteomes" id="UP000583800">
    <property type="component" value="Unassembled WGS sequence"/>
</dbReference>
<feature type="compositionally biased region" description="Low complexity" evidence="5">
    <location>
        <begin position="301"/>
        <end position="324"/>
    </location>
</feature>
<dbReference type="InterPro" id="IPR011257">
    <property type="entry name" value="DNA_glycosylase"/>
</dbReference>
<dbReference type="RefSeq" id="WP_221496638.1">
    <property type="nucleotide sequence ID" value="NZ_JACHJB010000002.1"/>
</dbReference>
<comment type="catalytic activity">
    <reaction evidence="1">
        <text>Hydrolysis of alkylated DNA, releasing 3-methyladenine, 3-methylguanine, 7-methylguanine and 7-methyladenine.</text>
        <dbReference type="EC" id="3.2.2.21"/>
    </reaction>
</comment>
<reference evidence="7 8" key="1">
    <citation type="submission" date="2020-08" db="EMBL/GenBank/DDBJ databases">
        <title>Sequencing the genomes of 1000 actinobacteria strains.</title>
        <authorList>
            <person name="Klenk H.-P."/>
        </authorList>
    </citation>
    <scope>NUCLEOTIDE SEQUENCE [LARGE SCALE GENOMIC DNA]</scope>
    <source>
        <strain evidence="7 8">DSM 45913</strain>
    </source>
</reference>
<evidence type="ECO:0000256" key="5">
    <source>
        <dbReference type="SAM" id="MobiDB-lite"/>
    </source>
</evidence>
<dbReference type="PANTHER" id="PTHR43003">
    <property type="entry name" value="DNA-3-METHYLADENINE GLYCOSYLASE"/>
    <property type="match status" value="1"/>
</dbReference>
<evidence type="ECO:0000313" key="8">
    <source>
        <dbReference type="Proteomes" id="UP000583800"/>
    </source>
</evidence>
<evidence type="ECO:0000256" key="4">
    <source>
        <dbReference type="ARBA" id="ARBA00023204"/>
    </source>
</evidence>
<evidence type="ECO:0000256" key="2">
    <source>
        <dbReference type="ARBA" id="ARBA00012000"/>
    </source>
</evidence>
<dbReference type="GO" id="GO:0008725">
    <property type="term" value="F:DNA-3-methyladenine glycosylase activity"/>
    <property type="evidence" value="ECO:0007669"/>
    <property type="project" value="TreeGrafter"/>
</dbReference>
<dbReference type="GO" id="GO:0043916">
    <property type="term" value="F:DNA-7-methylguanine glycosylase activity"/>
    <property type="evidence" value="ECO:0007669"/>
    <property type="project" value="TreeGrafter"/>
</dbReference>
<dbReference type="EMBL" id="JACHJB010000002">
    <property type="protein sequence ID" value="MBB6349832.1"/>
    <property type="molecule type" value="Genomic_DNA"/>
</dbReference>
<feature type="region of interest" description="Disordered" evidence="5">
    <location>
        <begin position="295"/>
        <end position="324"/>
    </location>
</feature>
<dbReference type="InterPro" id="IPR051912">
    <property type="entry name" value="Alkylbase_DNA_Glycosylase/TA"/>
</dbReference>
<dbReference type="SMART" id="SM00478">
    <property type="entry name" value="ENDO3c"/>
    <property type="match status" value="1"/>
</dbReference>